<evidence type="ECO:0000256" key="3">
    <source>
        <dbReference type="ARBA" id="ARBA00022679"/>
    </source>
</evidence>
<dbReference type="InterPro" id="IPR036074">
    <property type="entry name" value="CbiD_sf"/>
</dbReference>
<keyword evidence="1" id="KW-0169">Cobalamin biosynthesis</keyword>
<dbReference type="PANTHER" id="PTHR35863:SF1">
    <property type="entry name" value="COBALT-PRECORRIN-5B C(1)-METHYLTRANSFERASE"/>
    <property type="match status" value="1"/>
</dbReference>
<evidence type="ECO:0000313" key="5">
    <source>
        <dbReference type="EMBL" id="RZN68130.1"/>
    </source>
</evidence>
<keyword evidence="2 5" id="KW-0489">Methyltransferase</keyword>
<comment type="caution">
    <text evidence="5">The sequence shown here is derived from an EMBL/GenBank/DDBJ whole genome shotgun (WGS) entry which is preliminary data.</text>
</comment>
<proteinExistence type="predicted"/>
<name>A0A520KVM8_9EURY</name>
<dbReference type="InterPro" id="IPR002748">
    <property type="entry name" value="CbiD"/>
</dbReference>
<accession>A0A520KVM8</accession>
<dbReference type="GO" id="GO:0032259">
    <property type="term" value="P:methylation"/>
    <property type="evidence" value="ECO:0007669"/>
    <property type="project" value="UniProtKB-KW"/>
</dbReference>
<dbReference type="Proteomes" id="UP000320766">
    <property type="component" value="Unassembled WGS sequence"/>
</dbReference>
<dbReference type="PANTHER" id="PTHR35863">
    <property type="entry name" value="COBALT-PRECORRIN-5B C(1)-METHYLTRANSFERASE"/>
    <property type="match status" value="1"/>
</dbReference>
<dbReference type="AlphaFoldDB" id="A0A520KVM8"/>
<keyword evidence="4" id="KW-0949">S-adenosyl-L-methionine</keyword>
<keyword evidence="3 5" id="KW-0808">Transferase</keyword>
<dbReference type="EMBL" id="RXIL01000116">
    <property type="protein sequence ID" value="RZN68130.1"/>
    <property type="molecule type" value="Genomic_DNA"/>
</dbReference>
<dbReference type="Pfam" id="PF01888">
    <property type="entry name" value="CbiD"/>
    <property type="match status" value="1"/>
</dbReference>
<evidence type="ECO:0000256" key="4">
    <source>
        <dbReference type="ARBA" id="ARBA00022691"/>
    </source>
</evidence>
<sequence length="296" mass="33073">MIDPIERYEYPEEWIERICPNILDRKELSDKISSGCYILCPDGSFLRRGITTGTTASAAVRALSERLESVSVETPVGINVDLKVRLKDEGNIAISKKFSGDHSFDITRGMEIVAKKVGDRDKKIILGEGVRSVSRSAMDQMMKNMGNITVKIEMPEGNERGRKIGRDGISILGTTGFVEPWCDKLVYVKRELSKNYRKVAITTGRKGWRWAYDNTNFQPLVFGIHIDEGLSSCKGEVSLIGMPSLIGRWAGIDIKDKKRGEEREDAVKEIYEKASKIAKDLVSVSLIFKDGVVSYG</sequence>
<evidence type="ECO:0000313" key="6">
    <source>
        <dbReference type="Proteomes" id="UP000320766"/>
    </source>
</evidence>
<dbReference type="GO" id="GO:0008168">
    <property type="term" value="F:methyltransferase activity"/>
    <property type="evidence" value="ECO:0007669"/>
    <property type="project" value="UniProtKB-KW"/>
</dbReference>
<reference evidence="5 6" key="1">
    <citation type="journal article" date="2019" name="Nat. Microbiol.">
        <title>Wide diversity of methane and short-chain alkane metabolisms in uncultured archaea.</title>
        <authorList>
            <person name="Borrel G."/>
            <person name="Adam P.S."/>
            <person name="McKay L.J."/>
            <person name="Chen L.X."/>
            <person name="Sierra-Garcia I.N."/>
            <person name="Sieber C.M."/>
            <person name="Letourneur Q."/>
            <person name="Ghozlane A."/>
            <person name="Andersen G.L."/>
            <person name="Li W.J."/>
            <person name="Hallam S.J."/>
            <person name="Muyzer G."/>
            <person name="de Oliveira V.M."/>
            <person name="Inskeep W.P."/>
            <person name="Banfield J.F."/>
            <person name="Gribaldo S."/>
        </authorList>
    </citation>
    <scope>NUCLEOTIDE SEQUENCE [LARGE SCALE GENOMIC DNA]</scope>
    <source>
        <strain evidence="5">NM1b</strain>
    </source>
</reference>
<evidence type="ECO:0000256" key="2">
    <source>
        <dbReference type="ARBA" id="ARBA00022603"/>
    </source>
</evidence>
<dbReference type="SUPFAM" id="SSF111342">
    <property type="entry name" value="CbiD-like"/>
    <property type="match status" value="1"/>
</dbReference>
<evidence type="ECO:0000256" key="1">
    <source>
        <dbReference type="ARBA" id="ARBA00022573"/>
    </source>
</evidence>
<dbReference type="Gene3D" id="3.30.2110.10">
    <property type="entry name" value="CbiD-like"/>
    <property type="match status" value="1"/>
</dbReference>
<protein>
    <submittedName>
        <fullName evidence="5">Cobalt-precorrin-5B (C(1))-methyltransferase</fullName>
    </submittedName>
</protein>
<dbReference type="GO" id="GO:0009236">
    <property type="term" value="P:cobalamin biosynthetic process"/>
    <property type="evidence" value="ECO:0007669"/>
    <property type="project" value="UniProtKB-KW"/>
</dbReference>
<organism evidence="5 6">
    <name type="scientific">Candidatus Methanolliviera hydrocarbonicum</name>
    <dbReference type="NCBI Taxonomy" id="2491085"/>
    <lineage>
        <taxon>Archaea</taxon>
        <taxon>Methanobacteriati</taxon>
        <taxon>Methanobacteriota</taxon>
        <taxon>Candidatus Methanoliparia</taxon>
        <taxon>Candidatus Methanoliparales</taxon>
        <taxon>Candidatus Methanollivieraceae</taxon>
        <taxon>Candidatus Methanolliviera</taxon>
    </lineage>
</organism>
<gene>
    <name evidence="5" type="ORF">EF807_06465</name>
</gene>
<dbReference type="Gene3D" id="3.30.1990.10">
    <property type="entry name" value="CbiD-like"/>
    <property type="match status" value="1"/>
</dbReference>
<dbReference type="Gene3D" id="3.40.50.10720">
    <property type="entry name" value="CbiD-like domains"/>
    <property type="match status" value="1"/>
</dbReference>